<feature type="signal peptide" evidence="2">
    <location>
        <begin position="1"/>
        <end position="19"/>
    </location>
</feature>
<comment type="caution">
    <text evidence="4">The sequence shown here is derived from an EMBL/GenBank/DDBJ whole genome shotgun (WGS) entry which is preliminary data.</text>
</comment>
<name>A0AAD7B9Z9_9AGAR</name>
<feature type="compositionally biased region" description="Low complexity" evidence="1">
    <location>
        <begin position="253"/>
        <end position="268"/>
    </location>
</feature>
<keyword evidence="2" id="KW-0732">Signal</keyword>
<feature type="compositionally biased region" description="Low complexity" evidence="1">
    <location>
        <begin position="149"/>
        <end position="165"/>
    </location>
</feature>
<dbReference type="Proteomes" id="UP001221142">
    <property type="component" value="Unassembled WGS sequence"/>
</dbReference>
<proteinExistence type="predicted"/>
<sequence>MFNILFFLVISTALAGASAIPHSIHSFDTRQSADCQAPCTAVQALLSVSPFEIPLSLIYQVPQQSFNPDTDACSTNAANQVSDCVTCVANGAGGQIPTDLDSSLQNYEHACASIGVAISISGDGGVSVSTPGTNTGGNVVVNGVTISPGQPGQVDPGQPGQPGQVVQGGGGATIPGQTIPGQTISIPGQVFTVPGSTISIAGQTIANPGQTVPGVTVAGATGGAGNPGSSATATAQVVNASGKPQGDGTAKESGSGTASSDSASPSPTGKKSGAAKFSFDSRRPLYTLVALGGVFVVLV</sequence>
<reference evidence="4" key="1">
    <citation type="submission" date="2023-03" db="EMBL/GenBank/DDBJ databases">
        <title>Massive genome expansion in bonnet fungi (Mycena s.s.) driven by repeated elements and novel gene families across ecological guilds.</title>
        <authorList>
            <consortium name="Lawrence Berkeley National Laboratory"/>
            <person name="Harder C.B."/>
            <person name="Miyauchi S."/>
            <person name="Viragh M."/>
            <person name="Kuo A."/>
            <person name="Thoen E."/>
            <person name="Andreopoulos B."/>
            <person name="Lu D."/>
            <person name="Skrede I."/>
            <person name="Drula E."/>
            <person name="Henrissat B."/>
            <person name="Morin E."/>
            <person name="Kohler A."/>
            <person name="Barry K."/>
            <person name="LaButti K."/>
            <person name="Morin E."/>
            <person name="Salamov A."/>
            <person name="Lipzen A."/>
            <person name="Mereny Z."/>
            <person name="Hegedus B."/>
            <person name="Baldrian P."/>
            <person name="Stursova M."/>
            <person name="Weitz H."/>
            <person name="Taylor A."/>
            <person name="Grigoriev I.V."/>
            <person name="Nagy L.G."/>
            <person name="Martin F."/>
            <person name="Kauserud H."/>
        </authorList>
    </citation>
    <scope>NUCLEOTIDE SEQUENCE</scope>
    <source>
        <strain evidence="4">9284</strain>
    </source>
</reference>
<gene>
    <name evidence="4" type="ORF">FB45DRAFT_1064784</name>
    <name evidence="3" type="ORF">FB45DRAFT_1065077</name>
</gene>
<keyword evidence="5" id="KW-1185">Reference proteome</keyword>
<feature type="region of interest" description="Disordered" evidence="1">
    <location>
        <begin position="240"/>
        <end position="275"/>
    </location>
</feature>
<dbReference type="EMBL" id="JARKIF010000026">
    <property type="protein sequence ID" value="KAJ7614574.1"/>
    <property type="molecule type" value="Genomic_DNA"/>
</dbReference>
<evidence type="ECO:0000256" key="2">
    <source>
        <dbReference type="SAM" id="SignalP"/>
    </source>
</evidence>
<dbReference type="EMBL" id="JARKIF010000028">
    <property type="protein sequence ID" value="KAJ7613514.1"/>
    <property type="molecule type" value="Genomic_DNA"/>
</dbReference>
<dbReference type="AlphaFoldDB" id="A0AAD7B9Z9"/>
<protein>
    <submittedName>
        <fullName evidence="4">Uncharacterized protein</fullName>
    </submittedName>
</protein>
<feature type="region of interest" description="Disordered" evidence="1">
    <location>
        <begin position="149"/>
        <end position="183"/>
    </location>
</feature>
<evidence type="ECO:0000313" key="4">
    <source>
        <dbReference type="EMBL" id="KAJ7614574.1"/>
    </source>
</evidence>
<accession>A0AAD7B9Z9</accession>
<evidence type="ECO:0000256" key="1">
    <source>
        <dbReference type="SAM" id="MobiDB-lite"/>
    </source>
</evidence>
<organism evidence="4 5">
    <name type="scientific">Roridomyces roridus</name>
    <dbReference type="NCBI Taxonomy" id="1738132"/>
    <lineage>
        <taxon>Eukaryota</taxon>
        <taxon>Fungi</taxon>
        <taxon>Dikarya</taxon>
        <taxon>Basidiomycota</taxon>
        <taxon>Agaricomycotina</taxon>
        <taxon>Agaricomycetes</taxon>
        <taxon>Agaricomycetidae</taxon>
        <taxon>Agaricales</taxon>
        <taxon>Marasmiineae</taxon>
        <taxon>Mycenaceae</taxon>
        <taxon>Roridomyces</taxon>
    </lineage>
</organism>
<feature type="chain" id="PRO_5042441829" evidence="2">
    <location>
        <begin position="20"/>
        <end position="299"/>
    </location>
</feature>
<evidence type="ECO:0000313" key="5">
    <source>
        <dbReference type="Proteomes" id="UP001221142"/>
    </source>
</evidence>
<evidence type="ECO:0000313" key="3">
    <source>
        <dbReference type="EMBL" id="KAJ7613514.1"/>
    </source>
</evidence>